<comment type="caution">
    <text evidence="2">The sequence shown here is derived from an EMBL/GenBank/DDBJ whole genome shotgun (WGS) entry which is preliminary data.</text>
</comment>
<gene>
    <name evidence="2" type="ORF">DWY20_08575</name>
</gene>
<feature type="compositionally biased region" description="Polar residues" evidence="1">
    <location>
        <begin position="58"/>
        <end position="67"/>
    </location>
</feature>
<reference evidence="2 3" key="1">
    <citation type="submission" date="2018-08" db="EMBL/GenBank/DDBJ databases">
        <title>A genome reference for cultivated species of the human gut microbiota.</title>
        <authorList>
            <person name="Zou Y."/>
            <person name="Xue W."/>
            <person name="Luo G."/>
        </authorList>
    </citation>
    <scope>NUCLEOTIDE SEQUENCE [LARGE SCALE GENOMIC DNA]</scope>
    <source>
        <strain evidence="2 3">AF24-2</strain>
    </source>
</reference>
<evidence type="ECO:0000313" key="2">
    <source>
        <dbReference type="EMBL" id="RGR95743.1"/>
    </source>
</evidence>
<dbReference type="Proteomes" id="UP000285864">
    <property type="component" value="Unassembled WGS sequence"/>
</dbReference>
<evidence type="ECO:0000313" key="3">
    <source>
        <dbReference type="Proteomes" id="UP000285864"/>
    </source>
</evidence>
<sequence>MREKVCFRLYLWIIIVFLQKNTDNMVVNKKNPFAWKAKQTGKKKSSGKRVGKSKPEKANNQLNRRVK</sequence>
<feature type="region of interest" description="Disordered" evidence="1">
    <location>
        <begin position="32"/>
        <end position="67"/>
    </location>
</feature>
<name>A0A412GLV4_9BACT</name>
<dbReference type="AlphaFoldDB" id="A0A412GLV4"/>
<keyword evidence="3" id="KW-1185">Reference proteome</keyword>
<dbReference type="EMBL" id="QRUU01000033">
    <property type="protein sequence ID" value="RGR95743.1"/>
    <property type="molecule type" value="Genomic_DNA"/>
</dbReference>
<feature type="compositionally biased region" description="Basic residues" evidence="1">
    <location>
        <begin position="39"/>
        <end position="52"/>
    </location>
</feature>
<protein>
    <submittedName>
        <fullName evidence="2">Uncharacterized protein</fullName>
    </submittedName>
</protein>
<organism evidence="2 3">
    <name type="scientific">Phocaeicola coprocola</name>
    <dbReference type="NCBI Taxonomy" id="310298"/>
    <lineage>
        <taxon>Bacteria</taxon>
        <taxon>Pseudomonadati</taxon>
        <taxon>Bacteroidota</taxon>
        <taxon>Bacteroidia</taxon>
        <taxon>Bacteroidales</taxon>
        <taxon>Bacteroidaceae</taxon>
        <taxon>Phocaeicola</taxon>
    </lineage>
</organism>
<proteinExistence type="predicted"/>
<evidence type="ECO:0000256" key="1">
    <source>
        <dbReference type="SAM" id="MobiDB-lite"/>
    </source>
</evidence>
<accession>A0A412GLV4</accession>